<name>A0A0N4YBX5_NIPBR</name>
<protein>
    <submittedName>
        <fullName evidence="3">Transposase</fullName>
    </submittedName>
</protein>
<dbReference type="Proteomes" id="UP000271162">
    <property type="component" value="Unassembled WGS sequence"/>
</dbReference>
<sequence>MSADTSKYVDARKAAEDDAAITIRGNPLQLRIATYDSESACRICRAIAMERRGSWGKTVDVMGDLME</sequence>
<dbReference type="WBParaSite" id="NBR_0001400701-mRNA-1">
    <property type="protein sequence ID" value="NBR_0001400701-mRNA-1"/>
    <property type="gene ID" value="NBR_0001400701"/>
</dbReference>
<reference evidence="3" key="1">
    <citation type="submission" date="2017-02" db="UniProtKB">
        <authorList>
            <consortium name="WormBaseParasite"/>
        </authorList>
    </citation>
    <scope>IDENTIFICATION</scope>
</reference>
<reference evidence="1 2" key="2">
    <citation type="submission" date="2018-11" db="EMBL/GenBank/DDBJ databases">
        <authorList>
            <consortium name="Pathogen Informatics"/>
        </authorList>
    </citation>
    <scope>NUCLEOTIDE SEQUENCE [LARGE SCALE GENOMIC DNA]</scope>
</reference>
<dbReference type="AlphaFoldDB" id="A0A0N4YBX5"/>
<accession>A0A0N4YBX5</accession>
<organism evidence="3">
    <name type="scientific">Nippostrongylus brasiliensis</name>
    <name type="common">Rat hookworm</name>
    <dbReference type="NCBI Taxonomy" id="27835"/>
    <lineage>
        <taxon>Eukaryota</taxon>
        <taxon>Metazoa</taxon>
        <taxon>Ecdysozoa</taxon>
        <taxon>Nematoda</taxon>
        <taxon>Chromadorea</taxon>
        <taxon>Rhabditida</taxon>
        <taxon>Rhabditina</taxon>
        <taxon>Rhabditomorpha</taxon>
        <taxon>Strongyloidea</taxon>
        <taxon>Heligmosomidae</taxon>
        <taxon>Nippostrongylus</taxon>
    </lineage>
</organism>
<keyword evidence="2" id="KW-1185">Reference proteome</keyword>
<gene>
    <name evidence="1" type="ORF">NBR_LOCUS14008</name>
</gene>
<evidence type="ECO:0000313" key="2">
    <source>
        <dbReference type="Proteomes" id="UP000271162"/>
    </source>
</evidence>
<proteinExistence type="predicted"/>
<dbReference type="EMBL" id="UYSL01021218">
    <property type="protein sequence ID" value="VDL77597.1"/>
    <property type="molecule type" value="Genomic_DNA"/>
</dbReference>
<evidence type="ECO:0000313" key="3">
    <source>
        <dbReference type="WBParaSite" id="NBR_0001400701-mRNA-1"/>
    </source>
</evidence>
<evidence type="ECO:0000313" key="1">
    <source>
        <dbReference type="EMBL" id="VDL77597.1"/>
    </source>
</evidence>